<sequence>MRVYLAGPLFTLAERRFMAHLRDLAGELPGVEPVWPGDLFPAGELASLGEAAKDHIFRGCVEALEGCDLVLAVLDGPAVDDGTAWEVGYAYARGLPAWGLRTDFRNAGDTGQSLVNCMIECACQAIYRDVGALLSALASRAAGK</sequence>
<dbReference type="InterPro" id="IPR007710">
    <property type="entry name" value="Nucleoside_deoxyribTrfase"/>
</dbReference>
<name>K6HD02_9BACT</name>
<dbReference type="Gene3D" id="3.40.50.450">
    <property type="match status" value="1"/>
</dbReference>
<accession>K6HD02</accession>
<evidence type="ECO:0000313" key="2">
    <source>
        <dbReference type="Proteomes" id="UP000006272"/>
    </source>
</evidence>
<organism evidence="1 2">
    <name type="scientific">Solidesulfovibrio magneticus str. Maddingley MBC34</name>
    <dbReference type="NCBI Taxonomy" id="1206767"/>
    <lineage>
        <taxon>Bacteria</taxon>
        <taxon>Pseudomonadati</taxon>
        <taxon>Thermodesulfobacteriota</taxon>
        <taxon>Desulfovibrionia</taxon>
        <taxon>Desulfovibrionales</taxon>
        <taxon>Desulfovibrionaceae</taxon>
        <taxon>Solidesulfovibrio</taxon>
    </lineage>
</organism>
<protein>
    <submittedName>
        <fullName evidence="1">Nucleoside 2-deoxyribosyltransferase</fullName>
    </submittedName>
</protein>
<reference evidence="1 2" key="1">
    <citation type="submission" date="2012-07" db="EMBL/GenBank/DDBJ databases">
        <title>Draft genome sequence of Desulfovibrio magneticus str. Maddingley MBC34 obtained from a metagenomic sequence of a methanogenic enrichment isolated from coal-seam formation water in Victoria, Australia.</title>
        <authorList>
            <person name="Greenfield P."/>
            <person name="Hendry P."/>
            <person name="Li D."/>
            <person name="Rosewarne C.P."/>
            <person name="Tran-Dinh N."/>
            <person name="Elbourne L.D.H."/>
            <person name="Paulsen I.T."/>
            <person name="Midgley D.J."/>
        </authorList>
    </citation>
    <scope>NUCLEOTIDE SEQUENCE [LARGE SCALE GENOMIC DNA]</scope>
    <source>
        <strain evidence="2">Maddingley MBC34</strain>
    </source>
</reference>
<gene>
    <name evidence="1" type="ORF">B193_0902</name>
</gene>
<dbReference type="Pfam" id="PF05014">
    <property type="entry name" value="Nuc_deoxyrib_tr"/>
    <property type="match status" value="1"/>
</dbReference>
<dbReference type="PATRIC" id="fig|1206767.3.peg.863"/>
<proteinExistence type="predicted"/>
<dbReference type="Proteomes" id="UP000006272">
    <property type="component" value="Unassembled WGS sequence"/>
</dbReference>
<evidence type="ECO:0000313" key="1">
    <source>
        <dbReference type="EMBL" id="EKO40363.1"/>
    </source>
</evidence>
<dbReference type="EMBL" id="ALAO01000074">
    <property type="protein sequence ID" value="EKO40363.1"/>
    <property type="molecule type" value="Genomic_DNA"/>
</dbReference>
<dbReference type="SUPFAM" id="SSF52309">
    <property type="entry name" value="N-(deoxy)ribosyltransferase-like"/>
    <property type="match status" value="1"/>
</dbReference>
<keyword evidence="1" id="KW-0808">Transferase</keyword>
<dbReference type="AlphaFoldDB" id="K6HD02"/>
<comment type="caution">
    <text evidence="1">The sequence shown here is derived from an EMBL/GenBank/DDBJ whole genome shotgun (WGS) entry which is preliminary data.</text>
</comment>
<dbReference type="GO" id="GO:0016740">
    <property type="term" value="F:transferase activity"/>
    <property type="evidence" value="ECO:0007669"/>
    <property type="project" value="UniProtKB-KW"/>
</dbReference>